<evidence type="ECO:0000256" key="1">
    <source>
        <dbReference type="ARBA" id="ARBA00004651"/>
    </source>
</evidence>
<dbReference type="Pfam" id="PF19300">
    <property type="entry name" value="BPD_transp_1_N"/>
    <property type="match status" value="1"/>
</dbReference>
<dbReference type="GO" id="GO:0005886">
    <property type="term" value="C:plasma membrane"/>
    <property type="evidence" value="ECO:0007669"/>
    <property type="project" value="UniProtKB-SubCell"/>
</dbReference>
<feature type="transmembrane region" description="Helical" evidence="7">
    <location>
        <begin position="130"/>
        <end position="154"/>
    </location>
</feature>
<evidence type="ECO:0000256" key="5">
    <source>
        <dbReference type="ARBA" id="ARBA00022989"/>
    </source>
</evidence>
<reference evidence="9 10" key="1">
    <citation type="submission" date="2024-04" db="EMBL/GenBank/DDBJ databases">
        <title>Phylogenomic analyses of a clade within the roseobacter group suggest taxonomic reassignments of species of the genera Aestuariivita, Citreicella, Loktanella, Nautella, Pelagibaca, Ruegeria, Thalassobius, Thiobacimonas and Tropicibacter, and the proposal o.</title>
        <authorList>
            <person name="Jeon C.O."/>
        </authorList>
    </citation>
    <scope>NUCLEOTIDE SEQUENCE [LARGE SCALE GENOMIC DNA]</scope>
    <source>
        <strain evidence="9 10">G8-12</strain>
    </source>
</reference>
<feature type="transmembrane region" description="Helical" evidence="7">
    <location>
        <begin position="100"/>
        <end position="121"/>
    </location>
</feature>
<name>A0AAN0M4R1_9RHOB</name>
<dbReference type="Pfam" id="PF00528">
    <property type="entry name" value="BPD_transp_1"/>
    <property type="match status" value="1"/>
</dbReference>
<evidence type="ECO:0000256" key="3">
    <source>
        <dbReference type="ARBA" id="ARBA00022475"/>
    </source>
</evidence>
<dbReference type="EMBL" id="CP151762">
    <property type="protein sequence ID" value="WZU64573.1"/>
    <property type="molecule type" value="Genomic_DNA"/>
</dbReference>
<comment type="subcellular location">
    <subcellularLocation>
        <location evidence="1 7">Cell membrane</location>
        <topology evidence="1 7">Multi-pass membrane protein</topology>
    </subcellularLocation>
</comment>
<dbReference type="Gene3D" id="1.10.3720.10">
    <property type="entry name" value="MetI-like"/>
    <property type="match status" value="1"/>
</dbReference>
<dbReference type="PANTHER" id="PTHR43163">
    <property type="entry name" value="DIPEPTIDE TRANSPORT SYSTEM PERMEASE PROTEIN DPPB-RELATED"/>
    <property type="match status" value="1"/>
</dbReference>
<dbReference type="RefSeq" id="WP_342070937.1">
    <property type="nucleotide sequence ID" value="NZ_CP151762.1"/>
</dbReference>
<dbReference type="GO" id="GO:0055085">
    <property type="term" value="P:transmembrane transport"/>
    <property type="evidence" value="ECO:0007669"/>
    <property type="project" value="InterPro"/>
</dbReference>
<feature type="transmembrane region" description="Helical" evidence="7">
    <location>
        <begin position="291"/>
        <end position="314"/>
    </location>
</feature>
<dbReference type="PANTHER" id="PTHR43163:SF2">
    <property type="entry name" value="ABC TRANSPORTER PERMEASE PROTEIN"/>
    <property type="match status" value="1"/>
</dbReference>
<sequence>MAYFILKRLVQSIFVMLAVAFLAFSLFRFVGDPVSQMTGVETSVQDQEQLREELGLNDPFLVQFYRFTADMVQGDFGFSYRTRQPVSEMIASRIPATLELGLVALMISLIVGIPAGVYTALRPRGIATQAILMTTLVGVSIPTFVIGIVLIFLFGVQLGWLPTFGRSGTVDLGGWSTSFLTLDGWRSLILPAVTLGVYQLTLTMRLVRAEMMEVMRSDFIRFAIARGIPFRSLYYRHALANTMVPVITIIGLQFGGVIAFSIVTESVFQWPGMGLLFLESIRFVDIPVMGVYLVVIAFFFVLVNMLVDMLYLLIDPRLRVKEAV</sequence>
<dbReference type="Proteomes" id="UP001451782">
    <property type="component" value="Chromosome"/>
</dbReference>
<feature type="transmembrane region" description="Helical" evidence="7">
    <location>
        <begin position="12"/>
        <end position="30"/>
    </location>
</feature>
<keyword evidence="6 7" id="KW-0472">Membrane</keyword>
<keyword evidence="5 7" id="KW-1133">Transmembrane helix</keyword>
<dbReference type="SUPFAM" id="SSF161098">
    <property type="entry name" value="MetI-like"/>
    <property type="match status" value="1"/>
</dbReference>
<evidence type="ECO:0000256" key="2">
    <source>
        <dbReference type="ARBA" id="ARBA00022448"/>
    </source>
</evidence>
<accession>A0AAN0M4R1</accession>
<keyword evidence="4 7" id="KW-0812">Transmembrane</keyword>
<protein>
    <submittedName>
        <fullName evidence="9">ABC transporter permease</fullName>
    </submittedName>
</protein>
<evidence type="ECO:0000313" key="10">
    <source>
        <dbReference type="Proteomes" id="UP001451782"/>
    </source>
</evidence>
<evidence type="ECO:0000256" key="7">
    <source>
        <dbReference type="RuleBase" id="RU363032"/>
    </source>
</evidence>
<keyword evidence="2 7" id="KW-0813">Transport</keyword>
<feature type="transmembrane region" description="Helical" evidence="7">
    <location>
        <begin position="238"/>
        <end position="263"/>
    </location>
</feature>
<dbReference type="PROSITE" id="PS50928">
    <property type="entry name" value="ABC_TM1"/>
    <property type="match status" value="1"/>
</dbReference>
<dbReference type="InterPro" id="IPR000515">
    <property type="entry name" value="MetI-like"/>
</dbReference>
<gene>
    <name evidence="9" type="ORF">AABB28_04650</name>
</gene>
<dbReference type="CDD" id="cd06261">
    <property type="entry name" value="TM_PBP2"/>
    <property type="match status" value="1"/>
</dbReference>
<evidence type="ECO:0000256" key="6">
    <source>
        <dbReference type="ARBA" id="ARBA00023136"/>
    </source>
</evidence>
<organism evidence="9 10">
    <name type="scientific">Yoonia algicola</name>
    <dbReference type="NCBI Taxonomy" id="3137368"/>
    <lineage>
        <taxon>Bacteria</taxon>
        <taxon>Pseudomonadati</taxon>
        <taxon>Pseudomonadota</taxon>
        <taxon>Alphaproteobacteria</taxon>
        <taxon>Rhodobacterales</taxon>
        <taxon>Paracoccaceae</taxon>
        <taxon>Yoonia</taxon>
    </lineage>
</organism>
<feature type="domain" description="ABC transmembrane type-1" evidence="8">
    <location>
        <begin position="94"/>
        <end position="311"/>
    </location>
</feature>
<keyword evidence="10" id="KW-1185">Reference proteome</keyword>
<evidence type="ECO:0000259" key="8">
    <source>
        <dbReference type="PROSITE" id="PS50928"/>
    </source>
</evidence>
<dbReference type="KEGG" id="yag:AABB28_04650"/>
<keyword evidence="3" id="KW-1003">Cell membrane</keyword>
<feature type="transmembrane region" description="Helical" evidence="7">
    <location>
        <begin position="188"/>
        <end position="207"/>
    </location>
</feature>
<evidence type="ECO:0000256" key="4">
    <source>
        <dbReference type="ARBA" id="ARBA00022692"/>
    </source>
</evidence>
<comment type="similarity">
    <text evidence="7">Belongs to the binding-protein-dependent transport system permease family.</text>
</comment>
<dbReference type="InterPro" id="IPR035906">
    <property type="entry name" value="MetI-like_sf"/>
</dbReference>
<proteinExistence type="inferred from homology"/>
<dbReference type="AlphaFoldDB" id="A0AAN0M4R1"/>
<evidence type="ECO:0000313" key="9">
    <source>
        <dbReference type="EMBL" id="WZU64573.1"/>
    </source>
</evidence>
<dbReference type="InterPro" id="IPR045621">
    <property type="entry name" value="BPD_transp_1_N"/>
</dbReference>